<dbReference type="SUPFAM" id="SSF53300">
    <property type="entry name" value="vWA-like"/>
    <property type="match status" value="1"/>
</dbReference>
<dbReference type="InterPro" id="IPR036465">
    <property type="entry name" value="vWFA_dom_sf"/>
</dbReference>
<name>A0ABV6JWM4_9PROT</name>
<dbReference type="RefSeq" id="WP_377044478.1">
    <property type="nucleotide sequence ID" value="NZ_JBHLUN010000007.1"/>
</dbReference>
<sequence length="206" mass="21014">MQDVDLALCLAVDVSASVDYDEYGLMMGGLAAACRDPAIIAAATGGPRGATALALLQWSGPAAQAVAVPWLRLDSAEAAERIAAAIDDSPRLPPPGATALGEGMVAGLALLGQFPADATRLVLDVSGDGAGNTGRPSGPVRDLGVQAGVTVNGLAVLNEEPDLLAHYEAEVIGGPGCFAMTCRDYADFREAIARKMLREIRGSLSV</sequence>
<organism evidence="1 2">
    <name type="scientific">Roseomonas elaeocarpi</name>
    <dbReference type="NCBI Taxonomy" id="907779"/>
    <lineage>
        <taxon>Bacteria</taxon>
        <taxon>Pseudomonadati</taxon>
        <taxon>Pseudomonadota</taxon>
        <taxon>Alphaproteobacteria</taxon>
        <taxon>Acetobacterales</taxon>
        <taxon>Roseomonadaceae</taxon>
        <taxon>Roseomonas</taxon>
    </lineage>
</organism>
<keyword evidence="2" id="KW-1185">Reference proteome</keyword>
<dbReference type="Proteomes" id="UP001589865">
    <property type="component" value="Unassembled WGS sequence"/>
</dbReference>
<evidence type="ECO:0000313" key="1">
    <source>
        <dbReference type="EMBL" id="MFC0408721.1"/>
    </source>
</evidence>
<dbReference type="Pfam" id="PF06707">
    <property type="entry name" value="DUF1194"/>
    <property type="match status" value="1"/>
</dbReference>
<evidence type="ECO:0000313" key="2">
    <source>
        <dbReference type="Proteomes" id="UP001589865"/>
    </source>
</evidence>
<proteinExistence type="predicted"/>
<dbReference type="EMBL" id="JBHLUN010000007">
    <property type="protein sequence ID" value="MFC0408721.1"/>
    <property type="molecule type" value="Genomic_DNA"/>
</dbReference>
<protein>
    <submittedName>
        <fullName evidence="1">DUF1194 domain-containing protein</fullName>
    </submittedName>
</protein>
<comment type="caution">
    <text evidence="1">The sequence shown here is derived from an EMBL/GenBank/DDBJ whole genome shotgun (WGS) entry which is preliminary data.</text>
</comment>
<gene>
    <name evidence="1" type="ORF">ACFFGY_10700</name>
</gene>
<dbReference type="InterPro" id="IPR010607">
    <property type="entry name" value="DUF1194"/>
</dbReference>
<reference evidence="1 2" key="1">
    <citation type="submission" date="2024-09" db="EMBL/GenBank/DDBJ databases">
        <authorList>
            <person name="Sun Q."/>
            <person name="Mori K."/>
        </authorList>
    </citation>
    <scope>NUCLEOTIDE SEQUENCE [LARGE SCALE GENOMIC DNA]</scope>
    <source>
        <strain evidence="1 2">TBRC 5777</strain>
    </source>
</reference>
<accession>A0ABV6JWM4</accession>